<dbReference type="EMBL" id="QOCE01000038">
    <property type="protein sequence ID" value="RBW52961.1"/>
    <property type="molecule type" value="Genomic_DNA"/>
</dbReference>
<evidence type="ECO:0000313" key="2">
    <source>
        <dbReference type="EMBL" id="RBW52961.1"/>
    </source>
</evidence>
<gene>
    <name evidence="2" type="ORF">DS909_16130</name>
</gene>
<dbReference type="SUPFAM" id="SSF55729">
    <property type="entry name" value="Acyl-CoA N-acyltransferases (Nat)"/>
    <property type="match status" value="1"/>
</dbReference>
<dbReference type="Proteomes" id="UP000252706">
    <property type="component" value="Unassembled WGS sequence"/>
</dbReference>
<dbReference type="InterPro" id="IPR016181">
    <property type="entry name" value="Acyl_CoA_acyltransferase"/>
</dbReference>
<dbReference type="GO" id="GO:0016740">
    <property type="term" value="F:transferase activity"/>
    <property type="evidence" value="ECO:0007669"/>
    <property type="project" value="UniProtKB-KW"/>
</dbReference>
<accession>A0A366WW16</accession>
<sequence length="293" mass="32608">MFDAPPTATSSALQQSPEFAATLRDIGRPPMVLDDQTLALHRRLPIGCRVAVLSRARVNINTLPGSIRRAGLHRTPLIINPEKPTPELSELGAVPLVSPASVADLNLTGDLHEQLHQKWRNRLSYAERQNLRVTRQNMPLDPKHWLFTATQAQQQTRRYKTWPVPLTLAYAQTNKGQAKLFTAFADTTPVAAVLILCHGDSATYHLGHTTARGRHHCAHNLLMWEAMVWLARKGHQRLDLGLISTEDSPGLARFKLGTGAQPRRLGGTWGWWPVLGRTLRPLAAMDTKLMAHS</sequence>
<dbReference type="AlphaFoldDB" id="A0A366WW16"/>
<dbReference type="PANTHER" id="PTHR36174:SF1">
    <property type="entry name" value="LIPID II:GLYCINE GLYCYLTRANSFERASE"/>
    <property type="match status" value="1"/>
</dbReference>
<organism evidence="2 3">
    <name type="scientific">Phaeobacter gallaeciensis</name>
    <dbReference type="NCBI Taxonomy" id="60890"/>
    <lineage>
        <taxon>Bacteria</taxon>
        <taxon>Pseudomonadati</taxon>
        <taxon>Pseudomonadota</taxon>
        <taxon>Alphaproteobacteria</taxon>
        <taxon>Rhodobacterales</taxon>
        <taxon>Roseobacteraceae</taxon>
        <taxon>Phaeobacter</taxon>
    </lineage>
</organism>
<dbReference type="OrthoDB" id="341858at2"/>
<proteinExistence type="predicted"/>
<name>A0A366WW16_9RHOB</name>
<dbReference type="Pfam" id="PF13480">
    <property type="entry name" value="Acetyltransf_6"/>
    <property type="match status" value="1"/>
</dbReference>
<reference evidence="2 3" key="1">
    <citation type="submission" date="2018-07" db="EMBL/GenBank/DDBJ databases">
        <title>Modular assembly of carbohydrate-degrading microbial communities in the ocean.</title>
        <authorList>
            <person name="Enke T.N."/>
            <person name="Datta M.S."/>
            <person name="Schwartzman J.A."/>
            <person name="Cermak N."/>
            <person name="Schmitz D.A."/>
            <person name="Barrere J."/>
            <person name="Cordero O.X."/>
        </authorList>
    </citation>
    <scope>NUCLEOTIDE SEQUENCE [LARGE SCALE GENOMIC DNA]</scope>
    <source>
        <strain evidence="2 3">C3M10</strain>
    </source>
</reference>
<dbReference type="InterPro" id="IPR038740">
    <property type="entry name" value="BioF2-like_GNAT_dom"/>
</dbReference>
<comment type="caution">
    <text evidence="2">The sequence shown here is derived from an EMBL/GenBank/DDBJ whole genome shotgun (WGS) entry which is preliminary data.</text>
</comment>
<protein>
    <submittedName>
        <fullName evidence="2">GNAT family N-acetyltransferase</fullName>
    </submittedName>
</protein>
<dbReference type="Gene3D" id="3.40.630.30">
    <property type="match status" value="1"/>
</dbReference>
<dbReference type="InterPro" id="IPR050644">
    <property type="entry name" value="PG_Glycine_Bridge_Synth"/>
</dbReference>
<keyword evidence="2" id="KW-0808">Transferase</keyword>
<feature type="domain" description="BioF2-like acetyltransferase" evidence="1">
    <location>
        <begin position="143"/>
        <end position="242"/>
    </location>
</feature>
<evidence type="ECO:0000313" key="3">
    <source>
        <dbReference type="Proteomes" id="UP000252706"/>
    </source>
</evidence>
<dbReference type="PANTHER" id="PTHR36174">
    <property type="entry name" value="LIPID II:GLYCINE GLYCYLTRANSFERASE"/>
    <property type="match status" value="1"/>
</dbReference>
<evidence type="ECO:0000259" key="1">
    <source>
        <dbReference type="Pfam" id="PF13480"/>
    </source>
</evidence>